<evidence type="ECO:0000313" key="1">
    <source>
        <dbReference type="EMBL" id="QXJ21421.1"/>
    </source>
</evidence>
<accession>A0ABX8QRU3</accession>
<name>A0ABX8QRU3_9ACTN</name>
<proteinExistence type="predicted"/>
<sequence length="573" mass="63254">MIETETALAPLDTDVRYRLRVLHDDAAEDDRAVALGLLAAGRAGGPETLAEPGGDRAAVARILDRVDGRDRALFYDAWYRMKIPYGEAEPDSWYVLALALGRTSGDLPAALDLHARVLLLLADAEDPAAVFAREFGLTGEPAGTLKDAVLAGAPFLRATPKPWRARLRDRALAVWTGLREEERPLLLLEFRQRVEGLEQVRFFLDGRTEDNRGVGAVLQRCASTDPAAWTDSQLAVATLALMWREAGFCLQELNQSIISLPLVADFVVRRVRAYEQVLGIPPAPLPEGIADLARLYGGLRVRIERDHLRCLQFDGSNWERREFLVPRRSCAEALPLPATLRGRLETAFGAPLAGEGPAAWAAAVDNAVAAGLTPTDVIRTLGAWAVADELLPVDYAIFTAPMSNAKLAAPWTLDYEDVFCYTAFAGGFDWSAEGVPFDFVRIANAIGQRLRYNVVKKAQNYTLVRRFKAQSFNVPDIAVAEDANHEGHRAAGIRMSCRVPTHVHHEGITWKGLADIRLNRTFYREHLEFRPSDIPAASRLAEWLGWIADAVYERGLEFDAKYGKKLPRTEGAA</sequence>
<reference evidence="1" key="1">
    <citation type="submission" date="2020-07" db="EMBL/GenBank/DDBJ databases">
        <authorList>
            <person name="Tarantini F.S."/>
            <person name="Hong K.W."/>
            <person name="Chan K.G."/>
        </authorList>
    </citation>
    <scope>NUCLEOTIDE SEQUENCE</scope>
    <source>
        <strain evidence="1">32-07</strain>
    </source>
</reference>
<organism evidence="1 2">
    <name type="scientific">Actinomadura graeca</name>
    <dbReference type="NCBI Taxonomy" id="2750812"/>
    <lineage>
        <taxon>Bacteria</taxon>
        <taxon>Bacillati</taxon>
        <taxon>Actinomycetota</taxon>
        <taxon>Actinomycetes</taxon>
        <taxon>Streptosporangiales</taxon>
        <taxon>Thermomonosporaceae</taxon>
        <taxon>Actinomadura</taxon>
    </lineage>
</organism>
<protein>
    <submittedName>
        <fullName evidence="1">Uncharacterized protein</fullName>
    </submittedName>
</protein>
<evidence type="ECO:0000313" key="2">
    <source>
        <dbReference type="Proteomes" id="UP001049518"/>
    </source>
</evidence>
<keyword evidence="2" id="KW-1185">Reference proteome</keyword>
<dbReference type="RefSeq" id="WP_231334571.1">
    <property type="nucleotide sequence ID" value="NZ_CP059572.1"/>
</dbReference>
<gene>
    <name evidence="1" type="ORF">AGRA3207_002273</name>
</gene>
<dbReference type="Proteomes" id="UP001049518">
    <property type="component" value="Chromosome"/>
</dbReference>
<dbReference type="EMBL" id="CP059572">
    <property type="protein sequence ID" value="QXJ21421.1"/>
    <property type="molecule type" value="Genomic_DNA"/>
</dbReference>